<dbReference type="Proteomes" id="UP000521227">
    <property type="component" value="Unassembled WGS sequence"/>
</dbReference>
<dbReference type="AlphaFoldDB" id="A0A840MZG6"/>
<sequence>MISPSIGRIVWFHPHISERDPNAQPLAAIVAKVLSDHAVNLGVFRGDGTTFAMQNVPLLQDDDEIDLEQPFCEWMPFQKGQAAKTEALQAQVTAGTGPAELTGRLANHTVAAPAPGAQEADQAAAAASPPAAAAAPAAEATTETAT</sequence>
<accession>A0A840MZG6</accession>
<feature type="region of interest" description="Disordered" evidence="1">
    <location>
        <begin position="115"/>
        <end position="146"/>
    </location>
</feature>
<proteinExistence type="predicted"/>
<comment type="caution">
    <text evidence="2">The sequence shown here is derived from an EMBL/GenBank/DDBJ whole genome shotgun (WGS) entry which is preliminary data.</text>
</comment>
<organism evidence="2 3">
    <name type="scientific">Afipia massiliensis</name>
    <dbReference type="NCBI Taxonomy" id="211460"/>
    <lineage>
        <taxon>Bacteria</taxon>
        <taxon>Pseudomonadati</taxon>
        <taxon>Pseudomonadota</taxon>
        <taxon>Alphaproteobacteria</taxon>
        <taxon>Hyphomicrobiales</taxon>
        <taxon>Nitrobacteraceae</taxon>
        <taxon>Afipia</taxon>
    </lineage>
</organism>
<evidence type="ECO:0000313" key="2">
    <source>
        <dbReference type="EMBL" id="MBB5051108.1"/>
    </source>
</evidence>
<gene>
    <name evidence="2" type="ORF">HNQ36_001062</name>
</gene>
<dbReference type="RefSeq" id="WP_184082896.1">
    <property type="nucleotide sequence ID" value="NZ_JACHIJ010000002.1"/>
</dbReference>
<dbReference type="EMBL" id="JACHIJ010000002">
    <property type="protein sequence ID" value="MBB5051108.1"/>
    <property type="molecule type" value="Genomic_DNA"/>
</dbReference>
<name>A0A840MZG6_9BRAD</name>
<protein>
    <submittedName>
        <fullName evidence="2">Uncharacterized protein</fullName>
    </submittedName>
</protein>
<evidence type="ECO:0000313" key="3">
    <source>
        <dbReference type="Proteomes" id="UP000521227"/>
    </source>
</evidence>
<reference evidence="2 3" key="1">
    <citation type="submission" date="2020-08" db="EMBL/GenBank/DDBJ databases">
        <title>Genomic Encyclopedia of Type Strains, Phase IV (KMG-IV): sequencing the most valuable type-strain genomes for metagenomic binning, comparative biology and taxonomic classification.</title>
        <authorList>
            <person name="Goeker M."/>
        </authorList>
    </citation>
    <scope>NUCLEOTIDE SEQUENCE [LARGE SCALE GENOMIC DNA]</scope>
    <source>
        <strain evidence="2 3">DSM 17498</strain>
    </source>
</reference>
<evidence type="ECO:0000256" key="1">
    <source>
        <dbReference type="SAM" id="MobiDB-lite"/>
    </source>
</evidence>